<sequence length="167" mass="18731">MVIAEQLSQNPNLNIVLLEAGPDGTNEPLMNTPAYGPRMTGTRYVWNFTSQPDPNLGGRTPELAQGHALGGGSAVNYMAYCRGSPSVFDDWARISGNVGLKWKSLLADFKATSHYKAQRSVHDQYTDTGSRRRHRWLVQTASCLCPLRLRRVQAFRSFRMLTLNEIF</sequence>
<dbReference type="InterPro" id="IPR012132">
    <property type="entry name" value="GMC_OxRdtase"/>
</dbReference>
<organism evidence="3 4">
    <name type="scientific">Ramularia collo-cygni</name>
    <dbReference type="NCBI Taxonomy" id="112498"/>
    <lineage>
        <taxon>Eukaryota</taxon>
        <taxon>Fungi</taxon>
        <taxon>Dikarya</taxon>
        <taxon>Ascomycota</taxon>
        <taxon>Pezizomycotina</taxon>
        <taxon>Dothideomycetes</taxon>
        <taxon>Dothideomycetidae</taxon>
        <taxon>Mycosphaerellales</taxon>
        <taxon>Mycosphaerellaceae</taxon>
        <taxon>Ramularia</taxon>
    </lineage>
</organism>
<dbReference type="Pfam" id="PF00732">
    <property type="entry name" value="GMC_oxred_N"/>
    <property type="match status" value="1"/>
</dbReference>
<evidence type="ECO:0000313" key="4">
    <source>
        <dbReference type="Proteomes" id="UP000225277"/>
    </source>
</evidence>
<comment type="similarity">
    <text evidence="1">Belongs to the GMC oxidoreductase family.</text>
</comment>
<dbReference type="STRING" id="112498.A0A2D3ULE0"/>
<reference evidence="3 4" key="1">
    <citation type="submission" date="2016-03" db="EMBL/GenBank/DDBJ databases">
        <authorList>
            <person name="Ploux O."/>
        </authorList>
    </citation>
    <scope>NUCLEOTIDE SEQUENCE [LARGE SCALE GENOMIC DNA]</scope>
    <source>
        <strain evidence="3 4">URUG2</strain>
    </source>
</reference>
<dbReference type="GO" id="GO:0016614">
    <property type="term" value="F:oxidoreductase activity, acting on CH-OH group of donors"/>
    <property type="evidence" value="ECO:0007669"/>
    <property type="project" value="InterPro"/>
</dbReference>
<dbReference type="AlphaFoldDB" id="A0A2D3ULE0"/>
<dbReference type="Gene3D" id="3.50.50.60">
    <property type="entry name" value="FAD/NAD(P)-binding domain"/>
    <property type="match status" value="1"/>
</dbReference>
<dbReference type="GeneID" id="35606698"/>
<gene>
    <name evidence="3" type="ORF">RCC_12140</name>
</gene>
<dbReference type="Proteomes" id="UP000225277">
    <property type="component" value="Unassembled WGS sequence"/>
</dbReference>
<feature type="domain" description="Glucose-methanol-choline oxidoreductase N-terminal" evidence="2">
    <location>
        <begin position="58"/>
        <end position="112"/>
    </location>
</feature>
<protein>
    <recommendedName>
        <fullName evidence="2">Glucose-methanol-choline oxidoreductase N-terminal domain-containing protein</fullName>
    </recommendedName>
</protein>
<dbReference type="OrthoDB" id="269227at2759"/>
<evidence type="ECO:0000259" key="2">
    <source>
        <dbReference type="Pfam" id="PF00732"/>
    </source>
</evidence>
<dbReference type="InterPro" id="IPR036188">
    <property type="entry name" value="FAD/NAD-bd_sf"/>
</dbReference>
<dbReference type="SUPFAM" id="SSF51905">
    <property type="entry name" value="FAD/NAD(P)-binding domain"/>
    <property type="match status" value="1"/>
</dbReference>
<dbReference type="PANTHER" id="PTHR11552">
    <property type="entry name" value="GLUCOSE-METHANOL-CHOLINE GMC OXIDOREDUCTASE"/>
    <property type="match status" value="1"/>
</dbReference>
<dbReference type="PANTHER" id="PTHR11552:SF111">
    <property type="entry name" value="GLUCOSE-METHANOL-CHOLINE OXIDOREDUCTASE N-TERMINAL DOMAIN-CONTAINING PROTEIN"/>
    <property type="match status" value="1"/>
</dbReference>
<evidence type="ECO:0000256" key="1">
    <source>
        <dbReference type="ARBA" id="ARBA00010790"/>
    </source>
</evidence>
<dbReference type="InterPro" id="IPR000172">
    <property type="entry name" value="GMC_OxRdtase_N"/>
</dbReference>
<dbReference type="RefSeq" id="XP_023621529.1">
    <property type="nucleotide sequence ID" value="XM_023765761.1"/>
</dbReference>
<name>A0A2D3ULE0_9PEZI</name>
<proteinExistence type="inferred from homology"/>
<dbReference type="EMBL" id="FJUY01000001">
    <property type="protein sequence ID" value="CZT14632.1"/>
    <property type="molecule type" value="Genomic_DNA"/>
</dbReference>
<dbReference type="GO" id="GO:0050660">
    <property type="term" value="F:flavin adenine dinucleotide binding"/>
    <property type="evidence" value="ECO:0007669"/>
    <property type="project" value="InterPro"/>
</dbReference>
<evidence type="ECO:0000313" key="3">
    <source>
        <dbReference type="EMBL" id="CZT14632.1"/>
    </source>
</evidence>
<keyword evidence="4" id="KW-1185">Reference proteome</keyword>
<accession>A0A2D3ULE0</accession>